<dbReference type="RefSeq" id="WP_111457097.1">
    <property type="nucleotide sequence ID" value="NZ_QFYP01000001.1"/>
</dbReference>
<sequence>MIFKKALGLVAAIAAMAAAAAVCVVAAAFALYALARYYLGPAGAAAVIAVLAALLALTLALVVLRKAKPKPIKADDQNMTTRLIELAREKPVIATGAAVAAAVVLVRNPKILSAVVSAAIASRATRAPVPEKTRRR</sequence>
<evidence type="ECO:0000313" key="3">
    <source>
        <dbReference type="EMBL" id="RAK59804.1"/>
    </source>
</evidence>
<accession>A0A328B1U5</accession>
<feature type="chain" id="PRO_5016376034" description="Phage holin family protein" evidence="2">
    <location>
        <begin position="21"/>
        <end position="136"/>
    </location>
</feature>
<protein>
    <recommendedName>
        <fullName evidence="5">Phage holin family protein</fullName>
    </recommendedName>
</protein>
<reference evidence="4" key="1">
    <citation type="submission" date="2018-05" db="EMBL/GenBank/DDBJ databases">
        <authorList>
            <person name="Li X."/>
        </authorList>
    </citation>
    <scope>NUCLEOTIDE SEQUENCE [LARGE SCALE GENOMIC DNA]</scope>
    <source>
        <strain evidence="4">HKS-05</strain>
    </source>
</reference>
<gene>
    <name evidence="3" type="ORF">DJ021_08300</name>
</gene>
<keyword evidence="4" id="KW-1185">Reference proteome</keyword>
<organism evidence="3 4">
    <name type="scientific">Phenylobacterium hankyongense</name>
    <dbReference type="NCBI Taxonomy" id="1813876"/>
    <lineage>
        <taxon>Bacteria</taxon>
        <taxon>Pseudomonadati</taxon>
        <taxon>Pseudomonadota</taxon>
        <taxon>Alphaproteobacteria</taxon>
        <taxon>Caulobacterales</taxon>
        <taxon>Caulobacteraceae</taxon>
        <taxon>Phenylobacterium</taxon>
    </lineage>
</organism>
<evidence type="ECO:0000256" key="1">
    <source>
        <dbReference type="SAM" id="Phobius"/>
    </source>
</evidence>
<keyword evidence="1" id="KW-0812">Transmembrane</keyword>
<keyword evidence="2" id="KW-0732">Signal</keyword>
<evidence type="ECO:0000256" key="2">
    <source>
        <dbReference type="SAM" id="SignalP"/>
    </source>
</evidence>
<feature type="transmembrane region" description="Helical" evidence="1">
    <location>
        <begin position="42"/>
        <end position="64"/>
    </location>
</feature>
<name>A0A328B1U5_9CAUL</name>
<evidence type="ECO:0000313" key="4">
    <source>
        <dbReference type="Proteomes" id="UP000249842"/>
    </source>
</evidence>
<dbReference type="AlphaFoldDB" id="A0A328B1U5"/>
<feature type="signal peptide" evidence="2">
    <location>
        <begin position="1"/>
        <end position="20"/>
    </location>
</feature>
<dbReference type="Proteomes" id="UP000249842">
    <property type="component" value="Unassembled WGS sequence"/>
</dbReference>
<comment type="caution">
    <text evidence="3">The sequence shown here is derived from an EMBL/GenBank/DDBJ whole genome shotgun (WGS) entry which is preliminary data.</text>
</comment>
<keyword evidence="1" id="KW-1133">Transmembrane helix</keyword>
<proteinExistence type="predicted"/>
<dbReference type="EMBL" id="QFYP01000001">
    <property type="protein sequence ID" value="RAK59804.1"/>
    <property type="molecule type" value="Genomic_DNA"/>
</dbReference>
<keyword evidence="1" id="KW-0472">Membrane</keyword>
<evidence type="ECO:0008006" key="5">
    <source>
        <dbReference type="Google" id="ProtNLM"/>
    </source>
</evidence>